<dbReference type="SMART" id="SM00317">
    <property type="entry name" value="SET"/>
    <property type="match status" value="1"/>
</dbReference>
<dbReference type="Gene3D" id="2.170.270.10">
    <property type="entry name" value="SET domain"/>
    <property type="match status" value="1"/>
</dbReference>
<comment type="caution">
    <text evidence="8">The sequence shown here is derived from an EMBL/GenBank/DDBJ whole genome shotgun (WGS) entry which is preliminary data.</text>
</comment>
<dbReference type="STRING" id="29170.A0A368FWW4"/>
<evidence type="ECO:0000256" key="2">
    <source>
        <dbReference type="ARBA" id="ARBA00005287"/>
    </source>
</evidence>
<comment type="subcellular location">
    <subcellularLocation>
        <location evidence="1">Nucleus</location>
    </subcellularLocation>
</comment>
<dbReference type="GO" id="GO:0042826">
    <property type="term" value="F:histone deacetylase binding"/>
    <property type="evidence" value="ECO:0007669"/>
    <property type="project" value="TreeGrafter"/>
</dbReference>
<dbReference type="GO" id="GO:0008168">
    <property type="term" value="F:methyltransferase activity"/>
    <property type="evidence" value="ECO:0007669"/>
    <property type="project" value="UniProtKB-KW"/>
</dbReference>
<keyword evidence="5" id="KW-0949">S-adenosyl-L-methionine</keyword>
<dbReference type="Proteomes" id="UP000252519">
    <property type="component" value="Unassembled WGS sequence"/>
</dbReference>
<dbReference type="EMBL" id="JOJR01000535">
    <property type="protein sequence ID" value="RCN36683.1"/>
    <property type="molecule type" value="Genomic_DNA"/>
</dbReference>
<evidence type="ECO:0000256" key="3">
    <source>
        <dbReference type="ARBA" id="ARBA00022603"/>
    </source>
</evidence>
<sequence>MLSLYWIMSLTTKLRRTRKQPPEGWDLIEPTLEEFEAKMREAETDPHEGKRRTETLWPIFRGGLVMETEFFPPFSKHNYFPQLCDGVSLEYEPKRGRYIVANRDIPCGEVVCFDVGKVVSLDEHLCCYCLKTLPADHSNSYCDGCVEQEKMYGPFERPFADKLKDLGMFRLAVHLVLSYPSEEILSCLKTGEFRREMFDIIAMRSDSLAAALSLQEDEYPVELSGTDSLVKDIVSRLDKHPSWKMVPRARRLAAFRTLLKLISSRLMSNAHSIYFVDCLERRAEETHNVPTPIPSGVGLFPAASWFNHSCRSNLNSFFHENKLIFVSNGIRKGEEVCDNYGVSFFKHTRQERTEFLAGRGFTCDCSVCLTNDSIDDMLEPIIEHPDLILKSLPNVKDYRQYRNALPDGHKIIETIAEMYVGSVGGNDPKERLFLYGEVLECQRRRGLHFSPEQIRILLNCVVADYDAACKSLRKRQKYMENMQVHLFAALVRMRAFYGKLYPAYDAANLVADELIQMQEAGSRKNLVSAVEKLRTVLESLKPALPTLE</sequence>
<feature type="domain" description="SET" evidence="7">
    <location>
        <begin position="85"/>
        <end position="341"/>
    </location>
</feature>
<dbReference type="GO" id="GO:0005634">
    <property type="term" value="C:nucleus"/>
    <property type="evidence" value="ECO:0007669"/>
    <property type="project" value="UniProtKB-SubCell"/>
</dbReference>
<dbReference type="PANTHER" id="PTHR46165:SF6">
    <property type="entry name" value="SET AND MYND DOMAIN-CONTAINING PROTEIN 4-LIKE PROTEIN"/>
    <property type="match status" value="1"/>
</dbReference>
<evidence type="ECO:0000256" key="5">
    <source>
        <dbReference type="ARBA" id="ARBA00022691"/>
    </source>
</evidence>
<dbReference type="AlphaFoldDB" id="A0A368FWW4"/>
<dbReference type="GO" id="GO:0005737">
    <property type="term" value="C:cytoplasm"/>
    <property type="evidence" value="ECO:0007669"/>
    <property type="project" value="TreeGrafter"/>
</dbReference>
<dbReference type="OrthoDB" id="1028014at2759"/>
<protein>
    <submittedName>
        <fullName evidence="8">G10 protein</fullName>
    </submittedName>
</protein>
<dbReference type="Pfam" id="PF01125">
    <property type="entry name" value="BUD31"/>
    <property type="match status" value="1"/>
</dbReference>
<keyword evidence="3" id="KW-0489">Methyltransferase</keyword>
<keyword evidence="4" id="KW-0808">Transferase</keyword>
<accession>A0A368FWW4</accession>
<dbReference type="GO" id="GO:0032259">
    <property type="term" value="P:methylation"/>
    <property type="evidence" value="ECO:0007669"/>
    <property type="project" value="UniProtKB-KW"/>
</dbReference>
<evidence type="ECO:0000259" key="7">
    <source>
        <dbReference type="PROSITE" id="PS50280"/>
    </source>
</evidence>
<comment type="similarity">
    <text evidence="2">Belongs to the BUD31 (G10) family.</text>
</comment>
<evidence type="ECO:0000313" key="9">
    <source>
        <dbReference type="Proteomes" id="UP000252519"/>
    </source>
</evidence>
<evidence type="ECO:0000256" key="1">
    <source>
        <dbReference type="ARBA" id="ARBA00004123"/>
    </source>
</evidence>
<dbReference type="InterPro" id="IPR046341">
    <property type="entry name" value="SET_dom_sf"/>
</dbReference>
<keyword evidence="6" id="KW-0539">Nucleus</keyword>
<evidence type="ECO:0000256" key="4">
    <source>
        <dbReference type="ARBA" id="ARBA00022679"/>
    </source>
</evidence>
<dbReference type="PANTHER" id="PTHR46165">
    <property type="entry name" value="SET AND MYND DOMAIN-CONTAINING PROTEIN 4"/>
    <property type="match status" value="1"/>
</dbReference>
<evidence type="ECO:0000313" key="8">
    <source>
        <dbReference type="EMBL" id="RCN36683.1"/>
    </source>
</evidence>
<dbReference type="InterPro" id="IPR001748">
    <property type="entry name" value="BUD31"/>
</dbReference>
<proteinExistence type="inferred from homology"/>
<keyword evidence="9" id="KW-1185">Reference proteome</keyword>
<organism evidence="8 9">
    <name type="scientific">Ancylostoma caninum</name>
    <name type="common">Dog hookworm</name>
    <dbReference type="NCBI Taxonomy" id="29170"/>
    <lineage>
        <taxon>Eukaryota</taxon>
        <taxon>Metazoa</taxon>
        <taxon>Ecdysozoa</taxon>
        <taxon>Nematoda</taxon>
        <taxon>Chromadorea</taxon>
        <taxon>Rhabditida</taxon>
        <taxon>Rhabditina</taxon>
        <taxon>Rhabditomorpha</taxon>
        <taxon>Strongyloidea</taxon>
        <taxon>Ancylostomatidae</taxon>
        <taxon>Ancylostomatinae</taxon>
        <taxon>Ancylostoma</taxon>
    </lineage>
</organism>
<dbReference type="SUPFAM" id="SSF82199">
    <property type="entry name" value="SET domain"/>
    <property type="match status" value="1"/>
</dbReference>
<dbReference type="PROSITE" id="PS50280">
    <property type="entry name" value="SET"/>
    <property type="match status" value="1"/>
</dbReference>
<reference evidence="8 9" key="1">
    <citation type="submission" date="2014-10" db="EMBL/GenBank/DDBJ databases">
        <title>Draft genome of the hookworm Ancylostoma caninum.</title>
        <authorList>
            <person name="Mitreva M."/>
        </authorList>
    </citation>
    <scope>NUCLEOTIDE SEQUENCE [LARGE SCALE GENOMIC DNA]</scope>
    <source>
        <strain evidence="8 9">Baltimore</strain>
    </source>
</reference>
<gene>
    <name evidence="8" type="ORF">ANCCAN_17441</name>
</gene>
<dbReference type="InterPro" id="IPR001214">
    <property type="entry name" value="SET_dom"/>
</dbReference>
<dbReference type="InterPro" id="IPR052097">
    <property type="entry name" value="SET-MYND_domain_protein"/>
</dbReference>
<name>A0A368FWW4_ANCCA</name>
<dbReference type="Pfam" id="PF00856">
    <property type="entry name" value="SET"/>
    <property type="match status" value="1"/>
</dbReference>
<evidence type="ECO:0000256" key="6">
    <source>
        <dbReference type="ARBA" id="ARBA00023242"/>
    </source>
</evidence>